<gene>
    <name evidence="2" type="ORF">OS493_033814</name>
</gene>
<dbReference type="SUPFAM" id="SSF56112">
    <property type="entry name" value="Protein kinase-like (PK-like)"/>
    <property type="match status" value="1"/>
</dbReference>
<evidence type="ECO:0000313" key="2">
    <source>
        <dbReference type="EMBL" id="KAJ7370189.1"/>
    </source>
</evidence>
<evidence type="ECO:0000259" key="1">
    <source>
        <dbReference type="PROSITE" id="PS50290"/>
    </source>
</evidence>
<dbReference type="Proteomes" id="UP001163046">
    <property type="component" value="Unassembled WGS sequence"/>
</dbReference>
<sequence length="266" mass="30809">MGLHNLIGKLKKWIKILEEKAKLLPNRSRTSWGVSHAKGEHHSPILHQNRSLLCRELNLFRSTTFLPGVCTSGVTTERSTRTLCVNDACMTESRREERILQLLRLLNLYLEKRKESCKRHLLFTVPRVVAVSPQMRLIEDNPSFISLREILTERCDKKHVESDAPIALYYERLASVQSRGCQVTHQVLKDILREVQLTLVPEVLLKEWAQYTYQDPSDYWTFRKQLSIQLALSGFAEFTLHLTRLGPEMLQIAQDSGRLTYLVQSL</sequence>
<dbReference type="GO" id="GO:0006281">
    <property type="term" value="P:DNA repair"/>
    <property type="evidence" value="ECO:0007669"/>
    <property type="project" value="TreeGrafter"/>
</dbReference>
<dbReference type="GO" id="GO:0035267">
    <property type="term" value="C:NuA4 histone acetyltransferase complex"/>
    <property type="evidence" value="ECO:0007669"/>
    <property type="project" value="TreeGrafter"/>
</dbReference>
<dbReference type="GO" id="GO:0006355">
    <property type="term" value="P:regulation of DNA-templated transcription"/>
    <property type="evidence" value="ECO:0007669"/>
    <property type="project" value="TreeGrafter"/>
</dbReference>
<dbReference type="Pfam" id="PF00454">
    <property type="entry name" value="PI3_PI4_kinase"/>
    <property type="match status" value="1"/>
</dbReference>
<organism evidence="2 3">
    <name type="scientific">Desmophyllum pertusum</name>
    <dbReference type="NCBI Taxonomy" id="174260"/>
    <lineage>
        <taxon>Eukaryota</taxon>
        <taxon>Metazoa</taxon>
        <taxon>Cnidaria</taxon>
        <taxon>Anthozoa</taxon>
        <taxon>Hexacorallia</taxon>
        <taxon>Scleractinia</taxon>
        <taxon>Caryophylliina</taxon>
        <taxon>Caryophylliidae</taxon>
        <taxon>Desmophyllum</taxon>
    </lineage>
</organism>
<dbReference type="PROSITE" id="PS50290">
    <property type="entry name" value="PI3_4_KINASE_3"/>
    <property type="match status" value="1"/>
</dbReference>
<dbReference type="InterPro" id="IPR000403">
    <property type="entry name" value="PI3/4_kinase_cat_dom"/>
</dbReference>
<keyword evidence="3" id="KW-1185">Reference proteome</keyword>
<protein>
    <recommendedName>
        <fullName evidence="1">PI3K/PI4K catalytic domain-containing protein</fullName>
    </recommendedName>
</protein>
<name>A0A9W9YWW8_9CNID</name>
<feature type="domain" description="PI3K/PI4K catalytic" evidence="1">
    <location>
        <begin position="53"/>
        <end position="266"/>
    </location>
</feature>
<dbReference type="InterPro" id="IPR011009">
    <property type="entry name" value="Kinase-like_dom_sf"/>
</dbReference>
<dbReference type="PANTHER" id="PTHR11139">
    <property type="entry name" value="ATAXIA TELANGIECTASIA MUTATED ATM -RELATED"/>
    <property type="match status" value="1"/>
</dbReference>
<dbReference type="GO" id="GO:0000124">
    <property type="term" value="C:SAGA complex"/>
    <property type="evidence" value="ECO:0007669"/>
    <property type="project" value="TreeGrafter"/>
</dbReference>
<dbReference type="PANTHER" id="PTHR11139:SF1">
    <property type="entry name" value="TRANSFORMATION_TRANSCRIPTION DOMAIN-ASSOCIATED PROTEIN"/>
    <property type="match status" value="1"/>
</dbReference>
<dbReference type="GO" id="GO:0005634">
    <property type="term" value="C:nucleus"/>
    <property type="evidence" value="ECO:0007669"/>
    <property type="project" value="TreeGrafter"/>
</dbReference>
<accession>A0A9W9YWW8</accession>
<evidence type="ECO:0000313" key="3">
    <source>
        <dbReference type="Proteomes" id="UP001163046"/>
    </source>
</evidence>
<dbReference type="EMBL" id="MU826871">
    <property type="protein sequence ID" value="KAJ7370189.1"/>
    <property type="molecule type" value="Genomic_DNA"/>
</dbReference>
<dbReference type="InterPro" id="IPR050517">
    <property type="entry name" value="DDR_Repair_Kinase"/>
</dbReference>
<comment type="caution">
    <text evidence="2">The sequence shown here is derived from an EMBL/GenBank/DDBJ whole genome shotgun (WGS) entry which is preliminary data.</text>
</comment>
<reference evidence="2" key="1">
    <citation type="submission" date="2023-01" db="EMBL/GenBank/DDBJ databases">
        <title>Genome assembly of the deep-sea coral Lophelia pertusa.</title>
        <authorList>
            <person name="Herrera S."/>
            <person name="Cordes E."/>
        </authorList>
    </citation>
    <scope>NUCLEOTIDE SEQUENCE</scope>
    <source>
        <strain evidence="2">USNM1676648</strain>
        <tissue evidence="2">Polyp</tissue>
    </source>
</reference>
<dbReference type="AlphaFoldDB" id="A0A9W9YWW8"/>
<proteinExistence type="predicted"/>
<dbReference type="OrthoDB" id="5570127at2759"/>